<comment type="caution">
    <text evidence="2">The sequence shown here is derived from an EMBL/GenBank/DDBJ whole genome shotgun (WGS) entry which is preliminary data.</text>
</comment>
<dbReference type="InterPro" id="IPR000014">
    <property type="entry name" value="PAS"/>
</dbReference>
<dbReference type="Gene3D" id="3.30.450.20">
    <property type="entry name" value="PAS domain"/>
    <property type="match status" value="1"/>
</dbReference>
<gene>
    <name evidence="2" type="ORF">A6A05_00935</name>
</gene>
<feature type="domain" description="PAS" evidence="1">
    <location>
        <begin position="25"/>
        <end position="50"/>
    </location>
</feature>
<dbReference type="InterPro" id="IPR035965">
    <property type="entry name" value="PAS-like_dom_sf"/>
</dbReference>
<dbReference type="NCBIfam" id="TIGR00229">
    <property type="entry name" value="sensory_box"/>
    <property type="match status" value="1"/>
</dbReference>
<dbReference type="Proteomes" id="UP000078543">
    <property type="component" value="Unassembled WGS sequence"/>
</dbReference>
<evidence type="ECO:0000313" key="3">
    <source>
        <dbReference type="Proteomes" id="UP000078543"/>
    </source>
</evidence>
<dbReference type="PROSITE" id="PS50112">
    <property type="entry name" value="PAS"/>
    <property type="match status" value="1"/>
</dbReference>
<reference evidence="2 3" key="1">
    <citation type="submission" date="2016-04" db="EMBL/GenBank/DDBJ databases">
        <title>Draft genome sequence of freshwater magnetotactic bacteria Magnetospirillum marisnigri SP-1 and Magnetospirillum moscoviense BB-1.</title>
        <authorList>
            <person name="Koziaeva V."/>
            <person name="Dziuba M.V."/>
            <person name="Ivanov T.M."/>
            <person name="Kuznetsov B."/>
            <person name="Grouzdev D.S."/>
        </authorList>
    </citation>
    <scope>NUCLEOTIDE SEQUENCE [LARGE SCALE GENOMIC DNA]</scope>
    <source>
        <strain evidence="2 3">BB-1</strain>
    </source>
</reference>
<dbReference type="OrthoDB" id="266313at2"/>
<dbReference type="EMBL" id="LWQU01000130">
    <property type="protein sequence ID" value="OAN51460.1"/>
    <property type="molecule type" value="Genomic_DNA"/>
</dbReference>
<keyword evidence="3" id="KW-1185">Reference proteome</keyword>
<organism evidence="2 3">
    <name type="scientific">Magnetospirillum moscoviense</name>
    <dbReference type="NCBI Taxonomy" id="1437059"/>
    <lineage>
        <taxon>Bacteria</taxon>
        <taxon>Pseudomonadati</taxon>
        <taxon>Pseudomonadota</taxon>
        <taxon>Alphaproteobacteria</taxon>
        <taxon>Rhodospirillales</taxon>
        <taxon>Rhodospirillaceae</taxon>
        <taxon>Magnetospirillum</taxon>
    </lineage>
</organism>
<dbReference type="AlphaFoldDB" id="A0A178MRV9"/>
<evidence type="ECO:0000313" key="2">
    <source>
        <dbReference type="EMBL" id="OAN51460.1"/>
    </source>
</evidence>
<accession>A0A178MRV9</accession>
<dbReference type="CDD" id="cd00130">
    <property type="entry name" value="PAS"/>
    <property type="match status" value="1"/>
</dbReference>
<evidence type="ECO:0000259" key="1">
    <source>
        <dbReference type="PROSITE" id="PS50112"/>
    </source>
</evidence>
<sequence length="176" mass="19715">MAADLFLTGKERSFRPDEIIVSKTDRTGKITYANDVFIAMSGYSEDELLGAPHSILRHPAMPRCVFRLLWDVIELGDEIFAYVLNRAKNGDEYWVFAHVTPNFGPDGAIVGYHSNRRVPKQSAVDTVKPLYAQLLEIEKSNPDRKAGLEQSYAALKATVGQLGFSSYDQLIFAICR</sequence>
<dbReference type="RefSeq" id="WP_068499282.1">
    <property type="nucleotide sequence ID" value="NZ_LWQU01000130.1"/>
</dbReference>
<dbReference type="Pfam" id="PF08447">
    <property type="entry name" value="PAS_3"/>
    <property type="match status" value="1"/>
</dbReference>
<dbReference type="SUPFAM" id="SSF55785">
    <property type="entry name" value="PYP-like sensor domain (PAS domain)"/>
    <property type="match status" value="1"/>
</dbReference>
<dbReference type="InterPro" id="IPR013655">
    <property type="entry name" value="PAS_fold_3"/>
</dbReference>
<name>A0A178MRV9_9PROT</name>
<proteinExistence type="predicted"/>
<protein>
    <submittedName>
        <fullName evidence="2">Chemotaxis protein</fullName>
    </submittedName>
</protein>
<dbReference type="STRING" id="1437059.A6A05_00935"/>